<dbReference type="EMBL" id="MUJZ01045961">
    <property type="protein sequence ID" value="OTF74664.1"/>
    <property type="molecule type" value="Genomic_DNA"/>
</dbReference>
<comment type="caution">
    <text evidence="1">The sequence shown here is derived from an EMBL/GenBank/DDBJ whole genome shotgun (WGS) entry which is preliminary data.</text>
</comment>
<keyword evidence="2" id="KW-1185">Reference proteome</keyword>
<sequence length="59" mass="6740">MYSVHTSYINLLSYSVSVPMKRDDCGDDDFYSGIPSQFNYCYPSIDVDNSIDFFSPPLL</sequence>
<name>A0A1Y3B3K9_EURMA</name>
<protein>
    <submittedName>
        <fullName evidence="1">Uncharacterized protein</fullName>
    </submittedName>
</protein>
<evidence type="ECO:0000313" key="2">
    <source>
        <dbReference type="Proteomes" id="UP000194236"/>
    </source>
</evidence>
<dbReference type="AlphaFoldDB" id="A0A1Y3B3K9"/>
<gene>
    <name evidence="1" type="ORF">BLA29_006421</name>
</gene>
<reference evidence="1 2" key="1">
    <citation type="submission" date="2017-03" db="EMBL/GenBank/DDBJ databases">
        <title>Genome Survey of Euroglyphus maynei.</title>
        <authorList>
            <person name="Arlian L.G."/>
            <person name="Morgan M.S."/>
            <person name="Rider S.D."/>
        </authorList>
    </citation>
    <scope>NUCLEOTIDE SEQUENCE [LARGE SCALE GENOMIC DNA]</scope>
    <source>
        <strain evidence="1">Arlian Lab</strain>
        <tissue evidence="1">Whole body</tissue>
    </source>
</reference>
<dbReference type="Proteomes" id="UP000194236">
    <property type="component" value="Unassembled WGS sequence"/>
</dbReference>
<organism evidence="1 2">
    <name type="scientific">Euroglyphus maynei</name>
    <name type="common">Mayne's house dust mite</name>
    <dbReference type="NCBI Taxonomy" id="6958"/>
    <lineage>
        <taxon>Eukaryota</taxon>
        <taxon>Metazoa</taxon>
        <taxon>Ecdysozoa</taxon>
        <taxon>Arthropoda</taxon>
        <taxon>Chelicerata</taxon>
        <taxon>Arachnida</taxon>
        <taxon>Acari</taxon>
        <taxon>Acariformes</taxon>
        <taxon>Sarcoptiformes</taxon>
        <taxon>Astigmata</taxon>
        <taxon>Psoroptidia</taxon>
        <taxon>Analgoidea</taxon>
        <taxon>Pyroglyphidae</taxon>
        <taxon>Pyroglyphinae</taxon>
        <taxon>Euroglyphus</taxon>
    </lineage>
</organism>
<proteinExistence type="predicted"/>
<evidence type="ECO:0000313" key="1">
    <source>
        <dbReference type="EMBL" id="OTF74664.1"/>
    </source>
</evidence>
<accession>A0A1Y3B3K9</accession>